<dbReference type="EMBL" id="JANAWD010000015">
    <property type="protein sequence ID" value="KAJ3491270.1"/>
    <property type="molecule type" value="Genomic_DNA"/>
</dbReference>
<proteinExistence type="predicted"/>
<comment type="caution">
    <text evidence="1">The sequence shown here is derived from an EMBL/GenBank/DDBJ whole genome shotgun (WGS) entry which is preliminary data.</text>
</comment>
<gene>
    <name evidence="1" type="ORF">NLI96_g859</name>
</gene>
<reference evidence="1" key="1">
    <citation type="submission" date="2022-07" db="EMBL/GenBank/DDBJ databases">
        <title>Genome Sequence of Physisporinus lineatus.</title>
        <authorList>
            <person name="Buettner E."/>
        </authorList>
    </citation>
    <scope>NUCLEOTIDE SEQUENCE</scope>
    <source>
        <strain evidence="1">VT162</strain>
    </source>
</reference>
<sequence>MLNQIASTSSTSSEKLPTYEELRAERTLKETFGKLVVDHEEIQKLFVSVAGELESTQKIGESHPLYFSRVLVPLSRSKMTLQEKKFMINKFIEAIPVHQDAARKTASKFHELGKKVEVFPLKVSSYLREEADAGGFWWQLWTGVEDLCMSIWNALYGLLRAMVNTFRHMLSYIDAIHFYCGNILIHECTDPYLNNPTGPFLHVELEMSEPSLLAPEPPSAKDTMRNAKIECKEIANKLNGFEDAWHLVRLGCDNLLQTVTLAREVSSIPIAYNAHLDTAQMVYGPLVQCLLAYSTGKSPL</sequence>
<dbReference type="Proteomes" id="UP001212997">
    <property type="component" value="Unassembled WGS sequence"/>
</dbReference>
<protein>
    <submittedName>
        <fullName evidence="1">Uncharacterized protein</fullName>
    </submittedName>
</protein>
<evidence type="ECO:0000313" key="1">
    <source>
        <dbReference type="EMBL" id="KAJ3491270.1"/>
    </source>
</evidence>
<name>A0AAD5YLM2_9APHY</name>
<dbReference type="AlphaFoldDB" id="A0AAD5YLM2"/>
<evidence type="ECO:0000313" key="2">
    <source>
        <dbReference type="Proteomes" id="UP001212997"/>
    </source>
</evidence>
<keyword evidence="2" id="KW-1185">Reference proteome</keyword>
<accession>A0AAD5YLM2</accession>
<organism evidence="1 2">
    <name type="scientific">Meripilus lineatus</name>
    <dbReference type="NCBI Taxonomy" id="2056292"/>
    <lineage>
        <taxon>Eukaryota</taxon>
        <taxon>Fungi</taxon>
        <taxon>Dikarya</taxon>
        <taxon>Basidiomycota</taxon>
        <taxon>Agaricomycotina</taxon>
        <taxon>Agaricomycetes</taxon>
        <taxon>Polyporales</taxon>
        <taxon>Meripilaceae</taxon>
        <taxon>Meripilus</taxon>
    </lineage>
</organism>